<reference evidence="2 3" key="1">
    <citation type="submission" date="2023-02" db="EMBL/GenBank/DDBJ databases">
        <title>Genome sequence of Mucilaginibacter jinjuensis strain KACC 16571.</title>
        <authorList>
            <person name="Kim S."/>
            <person name="Heo J."/>
            <person name="Kwon S.-W."/>
        </authorList>
    </citation>
    <scope>NUCLEOTIDE SEQUENCE [LARGE SCALE GENOMIC DNA]</scope>
    <source>
        <strain evidence="2 3">KACC 16571</strain>
    </source>
</reference>
<name>A0ABY7T2B6_9SPHI</name>
<feature type="transmembrane region" description="Helical" evidence="1">
    <location>
        <begin position="75"/>
        <end position="98"/>
    </location>
</feature>
<keyword evidence="1" id="KW-0472">Membrane</keyword>
<dbReference type="RefSeq" id="WP_273628720.1">
    <property type="nucleotide sequence ID" value="NZ_CP117167.1"/>
</dbReference>
<gene>
    <name evidence="2" type="ORF">PQO05_17480</name>
</gene>
<protein>
    <submittedName>
        <fullName evidence="2">DUF4199 domain-containing protein</fullName>
    </submittedName>
</protein>
<organism evidence="2 3">
    <name type="scientific">Mucilaginibacter jinjuensis</name>
    <dbReference type="NCBI Taxonomy" id="1176721"/>
    <lineage>
        <taxon>Bacteria</taxon>
        <taxon>Pseudomonadati</taxon>
        <taxon>Bacteroidota</taxon>
        <taxon>Sphingobacteriia</taxon>
        <taxon>Sphingobacteriales</taxon>
        <taxon>Sphingobacteriaceae</taxon>
        <taxon>Mucilaginibacter</taxon>
    </lineage>
</organism>
<dbReference type="Pfam" id="PF13858">
    <property type="entry name" value="DUF4199"/>
    <property type="match status" value="1"/>
</dbReference>
<evidence type="ECO:0000313" key="3">
    <source>
        <dbReference type="Proteomes" id="UP001216139"/>
    </source>
</evidence>
<feature type="transmembrane region" description="Helical" evidence="1">
    <location>
        <begin position="38"/>
        <end position="55"/>
    </location>
</feature>
<keyword evidence="1" id="KW-0812">Transmembrane</keyword>
<feature type="transmembrane region" description="Helical" evidence="1">
    <location>
        <begin position="142"/>
        <end position="167"/>
    </location>
</feature>
<sequence>MKKIVFVFGSIAGLIFIVWMAFIYTACYDHPDTQANMWLGYGSMIVAFSFVFVGIKSYRDKYNNGHIAFWKAFQVGLYITLIASTIYVLAWLVDYYVFMPDFMDKYVAHTLAQAKSHGASAAELDKQRASMASYIQMYKSPFGVIVLTYLEVLPVGLVITLIAALILKRSNKQQPIIA</sequence>
<keyword evidence="1" id="KW-1133">Transmembrane helix</keyword>
<dbReference type="InterPro" id="IPR025250">
    <property type="entry name" value="DUF4199"/>
</dbReference>
<keyword evidence="3" id="KW-1185">Reference proteome</keyword>
<evidence type="ECO:0000256" key="1">
    <source>
        <dbReference type="SAM" id="Phobius"/>
    </source>
</evidence>
<accession>A0ABY7T2B6</accession>
<evidence type="ECO:0000313" key="2">
    <source>
        <dbReference type="EMBL" id="WCT10531.1"/>
    </source>
</evidence>
<feature type="transmembrane region" description="Helical" evidence="1">
    <location>
        <begin position="5"/>
        <end position="26"/>
    </location>
</feature>
<dbReference type="Proteomes" id="UP001216139">
    <property type="component" value="Chromosome"/>
</dbReference>
<dbReference type="EMBL" id="CP117167">
    <property type="protein sequence ID" value="WCT10531.1"/>
    <property type="molecule type" value="Genomic_DNA"/>
</dbReference>
<proteinExistence type="predicted"/>